<sequence>MLSEANNLLLTHRFQSWEEKLLSCICNVKYSEETVLPGLCTSATAAGLPPLEWVLREAVGALELKTSISSKRLEVLEVHCRFVNTGLNVLFYRSYRNRKLTKYGSRTSPDRSIRLILPSCGRRPDIGSICSQLRSHPSVSPPRRRHPRFEFAPAERTVFEANRILPKTLAQCWLQGRFHFFSLLAGKSQRVAPVKSTSEPAGSETVWDSAAHLASAVIGNPTFRMPYLQTQSSNAEFSLPDGSSGCPSAG</sequence>
<protein>
    <submittedName>
        <fullName evidence="1">Uncharacterized protein</fullName>
    </submittedName>
</protein>
<dbReference type="EMBL" id="CADCXU010034708">
    <property type="protein sequence ID" value="CAB0019940.1"/>
    <property type="molecule type" value="Genomic_DNA"/>
</dbReference>
<evidence type="ECO:0000313" key="2">
    <source>
        <dbReference type="Proteomes" id="UP000479000"/>
    </source>
</evidence>
<proteinExistence type="predicted"/>
<gene>
    <name evidence="1" type="ORF">NTEN_LOCUS23569</name>
</gene>
<accession>A0A6H5HPM6</accession>
<dbReference type="AlphaFoldDB" id="A0A6H5HPM6"/>
<reference evidence="1 2" key="1">
    <citation type="submission" date="2020-02" db="EMBL/GenBank/DDBJ databases">
        <authorList>
            <person name="Ferguson B K."/>
        </authorList>
    </citation>
    <scope>NUCLEOTIDE SEQUENCE [LARGE SCALE GENOMIC DNA]</scope>
</reference>
<keyword evidence="2" id="KW-1185">Reference proteome</keyword>
<evidence type="ECO:0000313" key="1">
    <source>
        <dbReference type="EMBL" id="CAB0019940.1"/>
    </source>
</evidence>
<organism evidence="1 2">
    <name type="scientific">Nesidiocoris tenuis</name>
    <dbReference type="NCBI Taxonomy" id="355587"/>
    <lineage>
        <taxon>Eukaryota</taxon>
        <taxon>Metazoa</taxon>
        <taxon>Ecdysozoa</taxon>
        <taxon>Arthropoda</taxon>
        <taxon>Hexapoda</taxon>
        <taxon>Insecta</taxon>
        <taxon>Pterygota</taxon>
        <taxon>Neoptera</taxon>
        <taxon>Paraneoptera</taxon>
        <taxon>Hemiptera</taxon>
        <taxon>Heteroptera</taxon>
        <taxon>Panheteroptera</taxon>
        <taxon>Cimicomorpha</taxon>
        <taxon>Miridae</taxon>
        <taxon>Dicyphina</taxon>
        <taxon>Nesidiocoris</taxon>
    </lineage>
</organism>
<name>A0A6H5HPM6_9HEMI</name>
<dbReference type="Proteomes" id="UP000479000">
    <property type="component" value="Unassembled WGS sequence"/>
</dbReference>